<gene>
    <name evidence="1" type="ORF">AKJ09_08301</name>
</gene>
<dbReference type="EMBL" id="CP012333">
    <property type="protein sequence ID" value="AKV01638.1"/>
    <property type="molecule type" value="Genomic_DNA"/>
</dbReference>
<dbReference type="Proteomes" id="UP000064967">
    <property type="component" value="Chromosome"/>
</dbReference>
<proteinExistence type="predicted"/>
<sequence length="272" mass="30125">MNAYRDDVASLNDRLAALSAEVASMPAITPIHHSLLPAAKYDELESLKARLREAFAAKPTMLTMDSLQHDVAELREFLNRVGAYVDETRSQVWPIPEPESPRWTGRTPIRVFERWGRQLDDCRPFGRGMRSDFERGAIPLSLSVFAEGAGFGIVDPRMHRLLLAGVPKKLGVVRLRRKSLLDDIERYFRPGPIVDPEFDAHFALRGSRALASALLTPIRGALLDGKYSLTSLTVGGGAVSLSWESVLIPETIVLQDWAVRVVTGIAQTVRTA</sequence>
<reference evidence="1 2" key="1">
    <citation type="submission" date="2015-08" db="EMBL/GenBank/DDBJ databases">
        <authorList>
            <person name="Babu N.S."/>
            <person name="Beckwith C.J."/>
            <person name="Beseler K.G."/>
            <person name="Brison A."/>
            <person name="Carone J.V."/>
            <person name="Caskin T.P."/>
            <person name="Diamond M."/>
            <person name="Durham M.E."/>
            <person name="Foxe J.M."/>
            <person name="Go M."/>
            <person name="Henderson B.A."/>
            <person name="Jones I.B."/>
            <person name="McGettigan J.A."/>
            <person name="Micheletti S.J."/>
            <person name="Nasrallah M.E."/>
            <person name="Ortiz D."/>
            <person name="Piller C.R."/>
            <person name="Privatt S.R."/>
            <person name="Schneider S.L."/>
            <person name="Sharp S."/>
            <person name="Smith T.C."/>
            <person name="Stanton J.D."/>
            <person name="Ullery H.E."/>
            <person name="Wilson R.J."/>
            <person name="Serrano M.G."/>
            <person name="Buck G."/>
            <person name="Lee V."/>
            <person name="Wang Y."/>
            <person name="Carvalho R."/>
            <person name="Voegtly L."/>
            <person name="Shi R."/>
            <person name="Duckworth R."/>
            <person name="Johnson A."/>
            <person name="Loviza R."/>
            <person name="Walstead R."/>
            <person name="Shah Z."/>
            <person name="Kiflezghi M."/>
            <person name="Wade K."/>
            <person name="Ball S.L."/>
            <person name="Bradley K.W."/>
            <person name="Asai D.J."/>
            <person name="Bowman C.A."/>
            <person name="Russell D.A."/>
            <person name="Pope W.H."/>
            <person name="Jacobs-Sera D."/>
            <person name="Hendrix R.W."/>
            <person name="Hatfull G.F."/>
        </authorList>
    </citation>
    <scope>NUCLEOTIDE SEQUENCE [LARGE SCALE GENOMIC DNA]</scope>
    <source>
        <strain evidence="1 2">DSM 27648</strain>
    </source>
</reference>
<organism evidence="1 2">
    <name type="scientific">Labilithrix luteola</name>
    <dbReference type="NCBI Taxonomy" id="1391654"/>
    <lineage>
        <taxon>Bacteria</taxon>
        <taxon>Pseudomonadati</taxon>
        <taxon>Myxococcota</taxon>
        <taxon>Polyangia</taxon>
        <taxon>Polyangiales</taxon>
        <taxon>Labilitrichaceae</taxon>
        <taxon>Labilithrix</taxon>
    </lineage>
</organism>
<dbReference type="RefSeq" id="WP_169928183.1">
    <property type="nucleotide sequence ID" value="NZ_CP012333.1"/>
</dbReference>
<name>A0A0K1Q7B8_9BACT</name>
<evidence type="ECO:0000313" key="2">
    <source>
        <dbReference type="Proteomes" id="UP000064967"/>
    </source>
</evidence>
<dbReference type="KEGG" id="llu:AKJ09_08301"/>
<protein>
    <submittedName>
        <fullName evidence="1">Uncharacterized protein</fullName>
    </submittedName>
</protein>
<keyword evidence="2" id="KW-1185">Reference proteome</keyword>
<accession>A0A0K1Q7B8</accession>
<evidence type="ECO:0000313" key="1">
    <source>
        <dbReference type="EMBL" id="AKV01638.1"/>
    </source>
</evidence>
<dbReference type="AlphaFoldDB" id="A0A0K1Q7B8"/>